<accession>A0A0R1L2H0</accession>
<dbReference type="PIRSF" id="PIRSF037394">
    <property type="entry name" value="ABC_thiamine-permease_YkoE_prd"/>
    <property type="match status" value="1"/>
</dbReference>
<evidence type="ECO:0000313" key="3">
    <source>
        <dbReference type="Proteomes" id="UP000051581"/>
    </source>
</evidence>
<feature type="transmembrane region" description="Helical" evidence="1">
    <location>
        <begin position="114"/>
        <end position="134"/>
    </location>
</feature>
<keyword evidence="1" id="KW-0812">Transmembrane</keyword>
<feature type="transmembrane region" description="Helical" evidence="1">
    <location>
        <begin position="72"/>
        <end position="94"/>
    </location>
</feature>
<keyword evidence="1" id="KW-1133">Transmembrane helix</keyword>
<comment type="caution">
    <text evidence="2">The sequence shown here is derived from an EMBL/GenBank/DDBJ whole genome shotgun (WGS) entry which is preliminary data.</text>
</comment>
<sequence length="184" mass="20060">MKKKFRLQDIILLAIIAIVFGAIFVGTDYLYNFVSMAIGPFANEALFGLWIMAGPLSIYLVRVPGAAVVGEVLGAAAEVIFGGIFGAAALISGIVQGIGSELGFALWGYKNWSWPVLTTSAVTTTVVSFGYELFRLGYVHYHLPMILALFSVRFISVFFFGAVCVRAIFKMLSRSQVLKQIESK</sequence>
<name>A0A0R1L2H0_9LACO</name>
<protein>
    <submittedName>
        <fullName evidence="2">Thiamin-related ABC transporter permease 1</fullName>
    </submittedName>
</protein>
<reference evidence="2 3" key="1">
    <citation type="journal article" date="2015" name="Genome Announc.">
        <title>Expanding the biotechnology potential of lactobacilli through comparative genomics of 213 strains and associated genera.</title>
        <authorList>
            <person name="Sun Z."/>
            <person name="Harris H.M."/>
            <person name="McCann A."/>
            <person name="Guo C."/>
            <person name="Argimon S."/>
            <person name="Zhang W."/>
            <person name="Yang X."/>
            <person name="Jeffery I.B."/>
            <person name="Cooney J.C."/>
            <person name="Kagawa T.F."/>
            <person name="Liu W."/>
            <person name="Song Y."/>
            <person name="Salvetti E."/>
            <person name="Wrobel A."/>
            <person name="Rasinkangas P."/>
            <person name="Parkhill J."/>
            <person name="Rea M.C."/>
            <person name="O'Sullivan O."/>
            <person name="Ritari J."/>
            <person name="Douillard F.P."/>
            <person name="Paul Ross R."/>
            <person name="Yang R."/>
            <person name="Briner A.E."/>
            <person name="Felis G.E."/>
            <person name="de Vos W.M."/>
            <person name="Barrangou R."/>
            <person name="Klaenhammer T.R."/>
            <person name="Caufield P.W."/>
            <person name="Cui Y."/>
            <person name="Zhang H."/>
            <person name="O'Toole P.W."/>
        </authorList>
    </citation>
    <scope>NUCLEOTIDE SEQUENCE [LARGE SCALE GENOMIC DNA]</scope>
    <source>
        <strain evidence="2 3">DSM 19904</strain>
    </source>
</reference>
<gene>
    <name evidence="2" type="ORF">FD17_GL001772</name>
</gene>
<proteinExistence type="predicted"/>
<dbReference type="Pfam" id="PF09819">
    <property type="entry name" value="ABC_cobalt"/>
    <property type="match status" value="1"/>
</dbReference>
<dbReference type="OrthoDB" id="8017424at2"/>
<dbReference type="EMBL" id="AZEA01000030">
    <property type="protein sequence ID" value="KRK86945.1"/>
    <property type="molecule type" value="Genomic_DNA"/>
</dbReference>
<feature type="transmembrane region" description="Helical" evidence="1">
    <location>
        <begin position="12"/>
        <end position="31"/>
    </location>
</feature>
<feature type="transmembrane region" description="Helical" evidence="1">
    <location>
        <begin position="146"/>
        <end position="169"/>
    </location>
</feature>
<evidence type="ECO:0000313" key="2">
    <source>
        <dbReference type="EMBL" id="KRK86945.1"/>
    </source>
</evidence>
<organism evidence="2 3">
    <name type="scientific">Lentilactobacillus sunkii DSM 19904</name>
    <dbReference type="NCBI Taxonomy" id="1423808"/>
    <lineage>
        <taxon>Bacteria</taxon>
        <taxon>Bacillati</taxon>
        <taxon>Bacillota</taxon>
        <taxon>Bacilli</taxon>
        <taxon>Lactobacillales</taxon>
        <taxon>Lactobacillaceae</taxon>
        <taxon>Lentilactobacillus</taxon>
    </lineage>
</organism>
<dbReference type="InterPro" id="IPR017195">
    <property type="entry name" value="ABC_thiamin-permease_prd"/>
</dbReference>
<evidence type="ECO:0000256" key="1">
    <source>
        <dbReference type="SAM" id="Phobius"/>
    </source>
</evidence>
<dbReference type="RefSeq" id="WP_057826372.1">
    <property type="nucleotide sequence ID" value="NZ_AZEA01000030.1"/>
</dbReference>
<keyword evidence="3" id="KW-1185">Reference proteome</keyword>
<dbReference type="PATRIC" id="fig|1423808.3.peg.1793"/>
<feature type="transmembrane region" description="Helical" evidence="1">
    <location>
        <begin position="37"/>
        <end position="60"/>
    </location>
</feature>
<dbReference type="Proteomes" id="UP000051581">
    <property type="component" value="Unassembled WGS sequence"/>
</dbReference>
<dbReference type="AlphaFoldDB" id="A0A0R1L2H0"/>
<keyword evidence="1" id="KW-0472">Membrane</keyword>